<evidence type="ECO:0000313" key="10">
    <source>
        <dbReference type="Proteomes" id="UP000664859"/>
    </source>
</evidence>
<feature type="compositionally biased region" description="Low complexity" evidence="7">
    <location>
        <begin position="65"/>
        <end position="91"/>
    </location>
</feature>
<name>A0A836CJ02_9STRA</name>
<dbReference type="EMBL" id="JAFCMP010000090">
    <property type="protein sequence ID" value="KAG5187254.1"/>
    <property type="molecule type" value="Genomic_DNA"/>
</dbReference>
<evidence type="ECO:0000313" key="9">
    <source>
        <dbReference type="EMBL" id="KAG5187254.1"/>
    </source>
</evidence>
<evidence type="ECO:0000256" key="7">
    <source>
        <dbReference type="SAM" id="MobiDB-lite"/>
    </source>
</evidence>
<keyword evidence="3" id="KW-0233">DNA recombination</keyword>
<dbReference type="GO" id="GO:0010774">
    <property type="term" value="P:meiotic strand invasion involved in reciprocal meiotic recombination"/>
    <property type="evidence" value="ECO:0007669"/>
    <property type="project" value="TreeGrafter"/>
</dbReference>
<feature type="coiled-coil region" evidence="6">
    <location>
        <begin position="224"/>
        <end position="281"/>
    </location>
</feature>
<feature type="domain" description="Homologous-pairing protein 2 winged helix" evidence="8">
    <location>
        <begin position="154"/>
        <end position="213"/>
    </location>
</feature>
<evidence type="ECO:0000256" key="2">
    <source>
        <dbReference type="ARBA" id="ARBA00007922"/>
    </source>
</evidence>
<dbReference type="GO" id="GO:0007129">
    <property type="term" value="P:homologous chromosome pairing at meiosis"/>
    <property type="evidence" value="ECO:0007669"/>
    <property type="project" value="TreeGrafter"/>
</dbReference>
<reference evidence="9" key="1">
    <citation type="submission" date="2021-02" db="EMBL/GenBank/DDBJ databases">
        <title>First Annotated Genome of the Yellow-green Alga Tribonema minus.</title>
        <authorList>
            <person name="Mahan K.M."/>
        </authorList>
    </citation>
    <scope>NUCLEOTIDE SEQUENCE</scope>
    <source>
        <strain evidence="9">UTEX B ZZ1240</strain>
    </source>
</reference>
<accession>A0A836CJ02</accession>
<evidence type="ECO:0000256" key="5">
    <source>
        <dbReference type="ARBA" id="ARBA00023254"/>
    </source>
</evidence>
<keyword evidence="6" id="KW-0175">Coiled coil</keyword>
<evidence type="ECO:0000259" key="8">
    <source>
        <dbReference type="Pfam" id="PF07106"/>
    </source>
</evidence>
<evidence type="ECO:0000256" key="4">
    <source>
        <dbReference type="ARBA" id="ARBA00023242"/>
    </source>
</evidence>
<feature type="compositionally biased region" description="Acidic residues" evidence="7">
    <location>
        <begin position="1"/>
        <end position="18"/>
    </location>
</feature>
<keyword evidence="10" id="KW-1185">Reference proteome</keyword>
<dbReference type="GO" id="GO:0000709">
    <property type="term" value="P:meiotic joint molecule formation"/>
    <property type="evidence" value="ECO:0007669"/>
    <property type="project" value="TreeGrafter"/>
</dbReference>
<feature type="compositionally biased region" description="Acidic residues" evidence="7">
    <location>
        <begin position="26"/>
        <end position="36"/>
    </location>
</feature>
<organism evidence="9 10">
    <name type="scientific">Tribonema minus</name>
    <dbReference type="NCBI Taxonomy" id="303371"/>
    <lineage>
        <taxon>Eukaryota</taxon>
        <taxon>Sar</taxon>
        <taxon>Stramenopiles</taxon>
        <taxon>Ochrophyta</taxon>
        <taxon>PX clade</taxon>
        <taxon>Xanthophyceae</taxon>
        <taxon>Tribonematales</taxon>
        <taxon>Tribonemataceae</taxon>
        <taxon>Tribonema</taxon>
    </lineage>
</organism>
<feature type="region of interest" description="Disordered" evidence="7">
    <location>
        <begin position="1"/>
        <end position="113"/>
    </location>
</feature>
<comment type="subcellular location">
    <subcellularLocation>
        <location evidence="1">Nucleus</location>
    </subcellularLocation>
</comment>
<protein>
    <submittedName>
        <fullName evidence="9">Tat binding protein 1-interacting protein-domain-containing protein</fullName>
    </submittedName>
</protein>
<feature type="region of interest" description="Disordered" evidence="7">
    <location>
        <begin position="344"/>
        <end position="370"/>
    </location>
</feature>
<dbReference type="Proteomes" id="UP000664859">
    <property type="component" value="Unassembled WGS sequence"/>
</dbReference>
<keyword evidence="4" id="KW-0539">Nucleus</keyword>
<feature type="compositionally biased region" description="Basic residues" evidence="7">
    <location>
        <begin position="40"/>
        <end position="64"/>
    </location>
</feature>
<dbReference type="InterPro" id="IPR036388">
    <property type="entry name" value="WH-like_DNA-bd_sf"/>
</dbReference>
<dbReference type="PANTHER" id="PTHR15938">
    <property type="entry name" value="TBP-1 INTERACTING PROTEIN"/>
    <property type="match status" value="1"/>
</dbReference>
<evidence type="ECO:0000256" key="6">
    <source>
        <dbReference type="SAM" id="Coils"/>
    </source>
</evidence>
<dbReference type="AlphaFoldDB" id="A0A836CJ02"/>
<sequence>MGGSSDESDAFVDEESEDAVVSSAGDESDDSDDFEDEKPKKKAPAKTPAKAKPKASTPKQKKASAKATAAAAAPKTTVSRGTPPMAEAKPAAARKRAAPSADGNSATKKPATASRAGASAGAVSAAAVPTAAAAAAAAAPAADPAAAAVKKTPEQAVRDYMRQTNRPYSIVNIFDNLHRKIPRTMVQKILDQLVQSGELLSKEYGKAVIYYCNQTRLEADLGELQALAAEEKDLSAQLQRLQQQLQQMQSDNAALAAQPADDALEEELTALQNANDAEDQRLAGIRGAQGAGADPAAMSKARTHFNKLRQVWVDRKNAAREWVDRISDGMEKKPKVVMDLMGVDPDADTVVPPKMSLGEPDSQHPAHARA</sequence>
<dbReference type="GO" id="GO:0120231">
    <property type="term" value="C:DNA recombinase auxiliary factor complex"/>
    <property type="evidence" value="ECO:0007669"/>
    <property type="project" value="TreeGrafter"/>
</dbReference>
<dbReference type="Pfam" id="PF07106">
    <property type="entry name" value="WHD_TBPIP"/>
    <property type="match status" value="1"/>
</dbReference>
<keyword evidence="5" id="KW-0469">Meiosis</keyword>
<dbReference type="GO" id="GO:0120230">
    <property type="term" value="F:recombinase activator activity"/>
    <property type="evidence" value="ECO:0007669"/>
    <property type="project" value="TreeGrafter"/>
</dbReference>
<dbReference type="InterPro" id="IPR010776">
    <property type="entry name" value="Hop2_WH_dom"/>
</dbReference>
<dbReference type="GO" id="GO:0000794">
    <property type="term" value="C:condensed nuclear chromosome"/>
    <property type="evidence" value="ECO:0007669"/>
    <property type="project" value="TreeGrafter"/>
</dbReference>
<dbReference type="GO" id="GO:0003690">
    <property type="term" value="F:double-stranded DNA binding"/>
    <property type="evidence" value="ECO:0007669"/>
    <property type="project" value="TreeGrafter"/>
</dbReference>
<dbReference type="Gene3D" id="1.10.10.10">
    <property type="entry name" value="Winged helix-like DNA-binding domain superfamily/Winged helix DNA-binding domain"/>
    <property type="match status" value="1"/>
</dbReference>
<proteinExistence type="inferred from homology"/>
<dbReference type="PANTHER" id="PTHR15938:SF0">
    <property type="entry name" value="HOMOLOGOUS-PAIRING PROTEIN 2 HOMOLOG"/>
    <property type="match status" value="1"/>
</dbReference>
<evidence type="ECO:0000256" key="3">
    <source>
        <dbReference type="ARBA" id="ARBA00023172"/>
    </source>
</evidence>
<comment type="similarity">
    <text evidence="2">Belongs to the HOP2 family.</text>
</comment>
<comment type="caution">
    <text evidence="9">The sequence shown here is derived from an EMBL/GenBank/DDBJ whole genome shotgun (WGS) entry which is preliminary data.</text>
</comment>
<dbReference type="OrthoDB" id="272266at2759"/>
<evidence type="ECO:0000256" key="1">
    <source>
        <dbReference type="ARBA" id="ARBA00004123"/>
    </source>
</evidence>
<gene>
    <name evidence="9" type="ORF">JKP88DRAFT_348005</name>
</gene>